<proteinExistence type="predicted"/>
<dbReference type="PROSITE" id="PS51186">
    <property type="entry name" value="GNAT"/>
    <property type="match status" value="1"/>
</dbReference>
<evidence type="ECO:0000313" key="2">
    <source>
        <dbReference type="EMBL" id="MCO5399285.1"/>
    </source>
</evidence>
<sequence>MTMDIVRPIEDEVALRACFPVMHQLRPHLADADELVARWRRQVEDGYRLIAVWRDGAPVALAGYRLQENLVYGPFLYVDDLVTDGNLRSSGLGNVLMDHLKAEAARLGCARLVLDTPLSNVLGHRFYYRNGLLAGALRFGFNTGIKTQFGGMQ</sequence>
<evidence type="ECO:0000259" key="1">
    <source>
        <dbReference type="PROSITE" id="PS51186"/>
    </source>
</evidence>
<dbReference type="InterPro" id="IPR000182">
    <property type="entry name" value="GNAT_dom"/>
</dbReference>
<keyword evidence="3" id="KW-1185">Reference proteome</keyword>
<evidence type="ECO:0000313" key="3">
    <source>
        <dbReference type="Proteomes" id="UP001162811"/>
    </source>
</evidence>
<dbReference type="RefSeq" id="WP_252681273.1">
    <property type="nucleotide sequence ID" value="NZ_JAMXHT010000005.1"/>
</dbReference>
<dbReference type="Gene3D" id="3.40.630.30">
    <property type="match status" value="1"/>
</dbReference>
<dbReference type="EMBL" id="JAMXHT010000005">
    <property type="protein sequence ID" value="MCO5399285.1"/>
    <property type="molecule type" value="Genomic_DNA"/>
</dbReference>
<protein>
    <submittedName>
        <fullName evidence="2">GNAT family N-acetyltransferase</fullName>
    </submittedName>
</protein>
<organism evidence="2 3">
    <name type="scientific">Ralstonia soli</name>
    <dbReference type="NCBI Taxonomy" id="2953896"/>
    <lineage>
        <taxon>Bacteria</taxon>
        <taxon>Pseudomonadati</taxon>
        <taxon>Pseudomonadota</taxon>
        <taxon>Betaproteobacteria</taxon>
        <taxon>Burkholderiales</taxon>
        <taxon>Burkholderiaceae</taxon>
        <taxon>Ralstonia</taxon>
    </lineage>
</organism>
<gene>
    <name evidence="2" type="ORF">NG900_13900</name>
</gene>
<feature type="domain" description="N-acetyltransferase" evidence="1">
    <location>
        <begin position="4"/>
        <end position="153"/>
    </location>
</feature>
<reference evidence="2" key="1">
    <citation type="submission" date="2022-06" db="EMBL/GenBank/DDBJ databases">
        <authorList>
            <person name="Lu C.-H."/>
        </authorList>
    </citation>
    <scope>NUCLEOTIDE SEQUENCE</scope>
    <source>
        <strain evidence="2">21MJYT02-11</strain>
    </source>
</reference>
<dbReference type="Pfam" id="PF00583">
    <property type="entry name" value="Acetyltransf_1"/>
    <property type="match status" value="1"/>
</dbReference>
<reference evidence="2" key="2">
    <citation type="journal article" date="2023" name="Front. Microbiol.">
        <title>Ralstonia chuxiongensis sp. nov., Ralstonia mojiangensis sp. nov., and Ralstonia soli sp. nov., isolated from tobacco fields, are three novel species in the family Burkholderiaceae.</title>
        <authorList>
            <person name="Lu C.H."/>
            <person name="Zhang Y.Y."/>
            <person name="Jiang N."/>
            <person name="Chen W."/>
            <person name="Shao X."/>
            <person name="Zhao Z.M."/>
            <person name="Lu W.L."/>
            <person name="Hu X."/>
            <person name="Xi Y.X."/>
            <person name="Zou S.Y."/>
            <person name="Wei Q.J."/>
            <person name="Lin Z.L."/>
            <person name="Gong L."/>
            <person name="Gai X.T."/>
            <person name="Zhang L.Q."/>
            <person name="Li J.Y."/>
            <person name="Jin Y."/>
            <person name="Xia Z.Y."/>
        </authorList>
    </citation>
    <scope>NUCLEOTIDE SEQUENCE</scope>
    <source>
        <strain evidence="2">21MJYT02-11</strain>
    </source>
</reference>
<dbReference type="Proteomes" id="UP001162811">
    <property type="component" value="Unassembled WGS sequence"/>
</dbReference>
<name>A0ABT1ALM1_9RALS</name>
<comment type="caution">
    <text evidence="2">The sequence shown here is derived from an EMBL/GenBank/DDBJ whole genome shotgun (WGS) entry which is preliminary data.</text>
</comment>
<dbReference type="InterPro" id="IPR016181">
    <property type="entry name" value="Acyl_CoA_acyltransferase"/>
</dbReference>
<dbReference type="CDD" id="cd04301">
    <property type="entry name" value="NAT_SF"/>
    <property type="match status" value="1"/>
</dbReference>
<accession>A0ABT1ALM1</accession>
<dbReference type="SUPFAM" id="SSF55729">
    <property type="entry name" value="Acyl-CoA N-acyltransferases (Nat)"/>
    <property type="match status" value="1"/>
</dbReference>